<gene>
    <name evidence="2" type="ORF">AABB31_01605</name>
</gene>
<evidence type="ECO:0000256" key="1">
    <source>
        <dbReference type="SAM" id="Phobius"/>
    </source>
</evidence>
<evidence type="ECO:0000313" key="2">
    <source>
        <dbReference type="EMBL" id="WZU65828.1"/>
    </source>
</evidence>
<organism evidence="2 3">
    <name type="scientific">Yoonia rhodophyticola</name>
    <dbReference type="NCBI Taxonomy" id="3137370"/>
    <lineage>
        <taxon>Bacteria</taxon>
        <taxon>Pseudomonadati</taxon>
        <taxon>Pseudomonadota</taxon>
        <taxon>Alphaproteobacteria</taxon>
        <taxon>Rhodobacterales</taxon>
        <taxon>Paracoccaceae</taxon>
        <taxon>Yoonia</taxon>
    </lineage>
</organism>
<dbReference type="KEGG" id="yrh:AABB31_01605"/>
<dbReference type="RefSeq" id="WP_342075160.1">
    <property type="nucleotide sequence ID" value="NZ_CP151764.2"/>
</dbReference>
<geneLocation type="plasmid" evidence="2 3">
    <name>pSS1-5</name>
</geneLocation>
<reference evidence="2 3" key="2">
    <citation type="submission" date="2024-08" db="EMBL/GenBank/DDBJ databases">
        <title>Phylogenomic analyses of a clade within the roseobacter group suggest taxonomic reassignments of species of the genera Aestuariivita, Citreicella, Loktanella, Nautella, Pelagibaca, Ruegeria, Thalassobius, Thiobacimonas and Tropicibacter, and the proposal o.</title>
        <authorList>
            <person name="Jeon C.O."/>
        </authorList>
    </citation>
    <scope>NUCLEOTIDE SEQUENCE [LARGE SCALE GENOMIC DNA]</scope>
    <source>
        <strain evidence="2 3">SS1-5</strain>
        <plasmid evidence="2 3">pSS1-5</plasmid>
    </source>
</reference>
<keyword evidence="1" id="KW-0472">Membrane</keyword>
<keyword evidence="3" id="KW-1185">Reference proteome</keyword>
<keyword evidence="1" id="KW-1133">Transmembrane helix</keyword>
<evidence type="ECO:0000313" key="3">
    <source>
        <dbReference type="Proteomes" id="UP001470809"/>
    </source>
</evidence>
<dbReference type="EMBL" id="CP151764">
    <property type="protein sequence ID" value="WZU65828.1"/>
    <property type="molecule type" value="Genomic_DNA"/>
</dbReference>
<reference evidence="3" key="1">
    <citation type="submission" date="2024-04" db="EMBL/GenBank/DDBJ databases">
        <title>Phylogenomic analyses of a clade within the roseobacter group suggest taxonomic reassignments of species of the genera Aestuariivita, Citreicella, Loktanella, Nautella, Pelagibaca, Ruegeria, Thalassobius, Thiobacimonas and Tropicibacter, and the proposal o.</title>
        <authorList>
            <person name="Jeon C.O."/>
        </authorList>
    </citation>
    <scope>NUCLEOTIDE SEQUENCE [LARGE SCALE GENOMIC DNA]</scope>
    <source>
        <strain evidence="3">SS1-5</strain>
        <plasmid evidence="3">pSS1-5</plasmid>
    </source>
</reference>
<dbReference type="AlphaFoldDB" id="A0AAN0MA11"/>
<dbReference type="InterPro" id="IPR007973">
    <property type="entry name" value="Pilus_assembly_TraE"/>
</dbReference>
<protein>
    <submittedName>
        <fullName evidence="2">TraE/TraK family type IV conjugative transfer system protein</fullName>
    </submittedName>
</protein>
<sequence>MTPDALTRQLRAARWQRSVFAVIALLLLVSNLFLVGSYTQVQRTTVLIPSRISDGMVAVGAVDARYVESLALDTIYAFYNVSPETASYGRRVVEKLASLRDRPSLLEAFDTVADDIRERRITTVFFPERVDHDASGLRVVVKGSLATFIETERVGQQPRTITLNFIEEAASVRLASIDVEENAS</sequence>
<dbReference type="Proteomes" id="UP001470809">
    <property type="component" value="Plasmid pSS1-5"/>
</dbReference>
<name>A0AAN0MA11_9RHOB</name>
<keyword evidence="1" id="KW-0812">Transmembrane</keyword>
<proteinExistence type="predicted"/>
<dbReference type="Pfam" id="PF05309">
    <property type="entry name" value="TraE"/>
    <property type="match status" value="1"/>
</dbReference>
<accession>A0AAN0MA11</accession>
<feature type="transmembrane region" description="Helical" evidence="1">
    <location>
        <begin position="18"/>
        <end position="38"/>
    </location>
</feature>
<keyword evidence="2" id="KW-0614">Plasmid</keyword>